<dbReference type="NCBIfam" id="TIGR00254">
    <property type="entry name" value="GGDEF"/>
    <property type="match status" value="1"/>
</dbReference>
<feature type="region of interest" description="Disordered" evidence="2">
    <location>
        <begin position="1"/>
        <end position="205"/>
    </location>
</feature>
<proteinExistence type="predicted"/>
<dbReference type="SMART" id="SM00304">
    <property type="entry name" value="HAMP"/>
    <property type="match status" value="1"/>
</dbReference>
<dbReference type="InterPro" id="IPR003660">
    <property type="entry name" value="HAMP_dom"/>
</dbReference>
<dbReference type="InterPro" id="IPR029787">
    <property type="entry name" value="Nucleotide_cyclase"/>
</dbReference>
<dbReference type="Pfam" id="PF00672">
    <property type="entry name" value="HAMP"/>
    <property type="match status" value="1"/>
</dbReference>
<dbReference type="CDD" id="cd06225">
    <property type="entry name" value="HAMP"/>
    <property type="match status" value="1"/>
</dbReference>
<feature type="domain" description="GGDEF" evidence="4">
    <location>
        <begin position="393"/>
        <end position="523"/>
    </location>
</feature>
<protein>
    <recommendedName>
        <fullName evidence="1">diguanylate cyclase</fullName>
        <ecNumber evidence="1">2.7.7.65</ecNumber>
    </recommendedName>
</protein>
<name>A0A7X4KK11_9BURK</name>
<dbReference type="PROSITE" id="PS50885">
    <property type="entry name" value="HAMP"/>
    <property type="match status" value="1"/>
</dbReference>
<evidence type="ECO:0000256" key="1">
    <source>
        <dbReference type="ARBA" id="ARBA00012528"/>
    </source>
</evidence>
<dbReference type="FunFam" id="3.30.70.270:FF:000001">
    <property type="entry name" value="Diguanylate cyclase domain protein"/>
    <property type="match status" value="1"/>
</dbReference>
<dbReference type="GO" id="GO:0005886">
    <property type="term" value="C:plasma membrane"/>
    <property type="evidence" value="ECO:0007669"/>
    <property type="project" value="TreeGrafter"/>
</dbReference>
<dbReference type="EC" id="2.7.7.65" evidence="1"/>
<accession>A0A7X4KK11</accession>
<evidence type="ECO:0000259" key="4">
    <source>
        <dbReference type="PROSITE" id="PS50887"/>
    </source>
</evidence>
<feature type="compositionally biased region" description="Basic and acidic residues" evidence="2">
    <location>
        <begin position="21"/>
        <end position="130"/>
    </location>
</feature>
<sequence>MPPNIDQQSRAPRADGPPAEDGARPGEPRDEQNGRRQEPAGRRGPPDGRRPEFDDRRGPPDGARPEFDDRRGPPDGRRPDPDDRRGPPDGARPEFDDRRGPPDGRRPDPDDRRGPPDGRRPEFDDRRGPPDGRQPPPAERSTQADGGQAAPRIWRTVSRQAAPSADNARQAGPGPDDRPRGPEGDGDRDRDAGGPDRQRQPPFRFVLTDPDYKVLLGAGQYGRDSILPTDARAKARPIEVNGKVAAYVSTEGVVTPSRQELEFLGAMRSSLAAGAAGAAVLALGLGLALGRGLSSRLSRLTSAVRAMHGGSLRQQVPVQGKDEVATLASAFNEMSEQLARSHEELQASHQTILEQAGQLRELSIRDALTNLYNRRHFDEQANSLYNQAVRHKRPLSLVIGDIDFFKKINDNYSHATGDAVLRQVGAILRQHVRLSDLVARYGGEEFVLALPETDLPQAAALCDKLRQIIEQHPWHEVEPGLKVTMSMGVFADYAVGTAEAMLQKADALLYQAKETGRNRVCHA</sequence>
<dbReference type="InterPro" id="IPR000160">
    <property type="entry name" value="GGDEF_dom"/>
</dbReference>
<evidence type="ECO:0000313" key="5">
    <source>
        <dbReference type="EMBL" id="MYN06654.1"/>
    </source>
</evidence>
<dbReference type="Gene3D" id="3.30.70.270">
    <property type="match status" value="1"/>
</dbReference>
<dbReference type="CDD" id="cd01949">
    <property type="entry name" value="GGDEF"/>
    <property type="match status" value="1"/>
</dbReference>
<dbReference type="SUPFAM" id="SSF55073">
    <property type="entry name" value="Nucleotide cyclase"/>
    <property type="match status" value="1"/>
</dbReference>
<dbReference type="PROSITE" id="PS50887">
    <property type="entry name" value="GGDEF"/>
    <property type="match status" value="1"/>
</dbReference>
<dbReference type="PANTHER" id="PTHR45138:SF24">
    <property type="entry name" value="DIGUANYLATE CYCLASE DGCC-RELATED"/>
    <property type="match status" value="1"/>
</dbReference>
<dbReference type="Gene3D" id="6.10.340.10">
    <property type="match status" value="1"/>
</dbReference>
<organism evidence="5 6">
    <name type="scientific">Pseudoduganella aquatica</name>
    <dbReference type="NCBI Taxonomy" id="2660641"/>
    <lineage>
        <taxon>Bacteria</taxon>
        <taxon>Pseudomonadati</taxon>
        <taxon>Pseudomonadota</taxon>
        <taxon>Betaproteobacteria</taxon>
        <taxon>Burkholderiales</taxon>
        <taxon>Oxalobacteraceae</taxon>
        <taxon>Telluria group</taxon>
        <taxon>Pseudoduganella</taxon>
    </lineage>
</organism>
<feature type="domain" description="HAMP" evidence="3">
    <location>
        <begin position="291"/>
        <end position="343"/>
    </location>
</feature>
<feature type="compositionally biased region" description="Polar residues" evidence="2">
    <location>
        <begin position="1"/>
        <end position="10"/>
    </location>
</feature>
<dbReference type="SMART" id="SM00267">
    <property type="entry name" value="GGDEF"/>
    <property type="match status" value="1"/>
</dbReference>
<dbReference type="EMBL" id="WWCU01000003">
    <property type="protein sequence ID" value="MYN06654.1"/>
    <property type="molecule type" value="Genomic_DNA"/>
</dbReference>
<keyword evidence="6" id="KW-1185">Reference proteome</keyword>
<dbReference type="InterPro" id="IPR043128">
    <property type="entry name" value="Rev_trsase/Diguanyl_cyclase"/>
</dbReference>
<reference evidence="5 6" key="1">
    <citation type="submission" date="2019-12" db="EMBL/GenBank/DDBJ databases">
        <title>Novel species isolated from a subtropical stream in China.</title>
        <authorList>
            <person name="Lu H."/>
        </authorList>
    </citation>
    <scope>NUCLEOTIDE SEQUENCE [LARGE SCALE GENOMIC DNA]</scope>
    <source>
        <strain evidence="5 6">FT127W</strain>
    </source>
</reference>
<evidence type="ECO:0000256" key="2">
    <source>
        <dbReference type="SAM" id="MobiDB-lite"/>
    </source>
</evidence>
<evidence type="ECO:0000259" key="3">
    <source>
        <dbReference type="PROSITE" id="PS50885"/>
    </source>
</evidence>
<dbReference type="GO" id="GO:0007165">
    <property type="term" value="P:signal transduction"/>
    <property type="evidence" value="ECO:0007669"/>
    <property type="project" value="InterPro"/>
</dbReference>
<evidence type="ECO:0000313" key="6">
    <source>
        <dbReference type="Proteomes" id="UP000450676"/>
    </source>
</evidence>
<dbReference type="Pfam" id="PF00990">
    <property type="entry name" value="GGDEF"/>
    <property type="match status" value="1"/>
</dbReference>
<dbReference type="GO" id="GO:1902201">
    <property type="term" value="P:negative regulation of bacterial-type flagellum-dependent cell motility"/>
    <property type="evidence" value="ECO:0007669"/>
    <property type="project" value="TreeGrafter"/>
</dbReference>
<dbReference type="GO" id="GO:0052621">
    <property type="term" value="F:diguanylate cyclase activity"/>
    <property type="evidence" value="ECO:0007669"/>
    <property type="project" value="UniProtKB-EC"/>
</dbReference>
<gene>
    <name evidence="5" type="ORF">GTP77_04815</name>
</gene>
<dbReference type="GO" id="GO:0043709">
    <property type="term" value="P:cell adhesion involved in single-species biofilm formation"/>
    <property type="evidence" value="ECO:0007669"/>
    <property type="project" value="TreeGrafter"/>
</dbReference>
<feature type="compositionally biased region" description="Basic and acidic residues" evidence="2">
    <location>
        <begin position="175"/>
        <end position="199"/>
    </location>
</feature>
<dbReference type="Proteomes" id="UP000450676">
    <property type="component" value="Unassembled WGS sequence"/>
</dbReference>
<dbReference type="SUPFAM" id="SSF158472">
    <property type="entry name" value="HAMP domain-like"/>
    <property type="match status" value="1"/>
</dbReference>
<comment type="caution">
    <text evidence="5">The sequence shown here is derived from an EMBL/GenBank/DDBJ whole genome shotgun (WGS) entry which is preliminary data.</text>
</comment>
<dbReference type="PANTHER" id="PTHR45138">
    <property type="entry name" value="REGULATORY COMPONENTS OF SENSORY TRANSDUCTION SYSTEM"/>
    <property type="match status" value="1"/>
</dbReference>
<dbReference type="AlphaFoldDB" id="A0A7X4KK11"/>
<dbReference type="InterPro" id="IPR050469">
    <property type="entry name" value="Diguanylate_Cyclase"/>
</dbReference>